<protein>
    <submittedName>
        <fullName evidence="1">Choline dehydrogenase or related flavoprotein</fullName>
    </submittedName>
</protein>
<reference evidence="1 2" key="1">
    <citation type="submission" date="2017-11" db="EMBL/GenBank/DDBJ databases">
        <title>Complete genome of a free-living desiccation-tolerant cyanobacterium and its photosynthetic adaptation to extreme terrestrial habitat.</title>
        <authorList>
            <person name="Shang J."/>
        </authorList>
    </citation>
    <scope>NUCLEOTIDE SEQUENCE [LARGE SCALE GENOMIC DNA]</scope>
    <source>
        <strain evidence="1 2">CCNUN1</strain>
    </source>
</reference>
<proteinExistence type="predicted"/>
<accession>A0A2K8SGA5</accession>
<dbReference type="Gene3D" id="3.50.50.60">
    <property type="entry name" value="FAD/NAD(P)-binding domain"/>
    <property type="match status" value="1"/>
</dbReference>
<dbReference type="KEGG" id="nfl:COO91_00123"/>
<organism evidence="1 2">
    <name type="scientific">Nostoc flagelliforme CCNUN1</name>
    <dbReference type="NCBI Taxonomy" id="2038116"/>
    <lineage>
        <taxon>Bacteria</taxon>
        <taxon>Bacillati</taxon>
        <taxon>Cyanobacteriota</taxon>
        <taxon>Cyanophyceae</taxon>
        <taxon>Nostocales</taxon>
        <taxon>Nostocaceae</taxon>
        <taxon>Nostoc</taxon>
    </lineage>
</organism>
<keyword evidence="2" id="KW-1185">Reference proteome</keyword>
<dbReference type="Gene3D" id="3.30.560.10">
    <property type="entry name" value="Glucose Oxidase, domain 3"/>
    <property type="match status" value="1"/>
</dbReference>
<evidence type="ECO:0000313" key="1">
    <source>
        <dbReference type="EMBL" id="AUB34303.1"/>
    </source>
</evidence>
<gene>
    <name evidence="1" type="ORF">COO91_00123</name>
</gene>
<dbReference type="Proteomes" id="UP000232003">
    <property type="component" value="Chromosome"/>
</dbReference>
<dbReference type="InterPro" id="IPR036188">
    <property type="entry name" value="FAD/NAD-bd_sf"/>
</dbReference>
<sequence length="44" mass="4856">MNPGWSYQDVLPYFKKSENQYCDADAYHGVNGELSVTEGGSKIG</sequence>
<evidence type="ECO:0000313" key="2">
    <source>
        <dbReference type="Proteomes" id="UP000232003"/>
    </source>
</evidence>
<dbReference type="AlphaFoldDB" id="A0A2K8SGA5"/>
<name>A0A2K8SGA5_9NOSO</name>
<dbReference type="EMBL" id="CP024785">
    <property type="protein sequence ID" value="AUB34303.1"/>
    <property type="molecule type" value="Genomic_DNA"/>
</dbReference>